<reference evidence="2 3" key="1">
    <citation type="submission" date="2024-01" db="EMBL/GenBank/DDBJ databases">
        <title>The complete chloroplast genome sequence of Lithospermum erythrorhizon: insights into the phylogenetic relationship among Boraginaceae species and the maternal lineages of purple gromwells.</title>
        <authorList>
            <person name="Okada T."/>
            <person name="Watanabe K."/>
        </authorList>
    </citation>
    <scope>NUCLEOTIDE SEQUENCE [LARGE SCALE GENOMIC DNA]</scope>
</reference>
<protein>
    <submittedName>
        <fullName evidence="2">Uncharacterized protein</fullName>
    </submittedName>
</protein>
<evidence type="ECO:0000256" key="1">
    <source>
        <dbReference type="SAM" id="MobiDB-lite"/>
    </source>
</evidence>
<feature type="compositionally biased region" description="Basic and acidic residues" evidence="1">
    <location>
        <begin position="45"/>
        <end position="71"/>
    </location>
</feature>
<dbReference type="Proteomes" id="UP001454036">
    <property type="component" value="Unassembled WGS sequence"/>
</dbReference>
<sequence>MEQGATSQPGVTTRVWSRAIPNTPRGPLPQDLPRPKENELIQTKETGEPSPRERTHDTNQEKVDMNPETRTRGTILLGDLGKKIHTNWRRL</sequence>
<feature type="region of interest" description="Disordered" evidence="1">
    <location>
        <begin position="1"/>
        <end position="91"/>
    </location>
</feature>
<proteinExistence type="predicted"/>
<gene>
    <name evidence="2" type="ORF">LIER_12936</name>
</gene>
<accession>A0AAV3PVI9</accession>
<organism evidence="2 3">
    <name type="scientific">Lithospermum erythrorhizon</name>
    <name type="common">Purple gromwell</name>
    <name type="synonym">Lithospermum officinale var. erythrorhizon</name>
    <dbReference type="NCBI Taxonomy" id="34254"/>
    <lineage>
        <taxon>Eukaryota</taxon>
        <taxon>Viridiplantae</taxon>
        <taxon>Streptophyta</taxon>
        <taxon>Embryophyta</taxon>
        <taxon>Tracheophyta</taxon>
        <taxon>Spermatophyta</taxon>
        <taxon>Magnoliopsida</taxon>
        <taxon>eudicotyledons</taxon>
        <taxon>Gunneridae</taxon>
        <taxon>Pentapetalae</taxon>
        <taxon>asterids</taxon>
        <taxon>lamiids</taxon>
        <taxon>Boraginales</taxon>
        <taxon>Boraginaceae</taxon>
        <taxon>Boraginoideae</taxon>
        <taxon>Lithospermeae</taxon>
        <taxon>Lithospermum</taxon>
    </lineage>
</organism>
<feature type="compositionally biased region" description="Polar residues" evidence="1">
    <location>
        <begin position="1"/>
        <end position="15"/>
    </location>
</feature>
<evidence type="ECO:0000313" key="2">
    <source>
        <dbReference type="EMBL" id="GAA0155141.1"/>
    </source>
</evidence>
<dbReference type="AlphaFoldDB" id="A0AAV3PVI9"/>
<dbReference type="EMBL" id="BAABME010002553">
    <property type="protein sequence ID" value="GAA0155141.1"/>
    <property type="molecule type" value="Genomic_DNA"/>
</dbReference>
<keyword evidence="3" id="KW-1185">Reference proteome</keyword>
<evidence type="ECO:0000313" key="3">
    <source>
        <dbReference type="Proteomes" id="UP001454036"/>
    </source>
</evidence>
<comment type="caution">
    <text evidence="2">The sequence shown here is derived from an EMBL/GenBank/DDBJ whole genome shotgun (WGS) entry which is preliminary data.</text>
</comment>
<name>A0AAV3PVI9_LITER</name>